<protein>
    <submittedName>
        <fullName evidence="1">Uncharacterized protein</fullName>
    </submittedName>
</protein>
<dbReference type="EMBL" id="JASCZI010272904">
    <property type="protein sequence ID" value="MED6223785.1"/>
    <property type="molecule type" value="Genomic_DNA"/>
</dbReference>
<gene>
    <name evidence="1" type="ORF">PIB30_077498</name>
</gene>
<name>A0ABU6ZP85_9FABA</name>
<evidence type="ECO:0000313" key="2">
    <source>
        <dbReference type="Proteomes" id="UP001341840"/>
    </source>
</evidence>
<sequence length="84" mass="9859">MISREGCYHKRQRCSHLRSCTTKPWSLDTFDRYPWCSLIEGLLTFDTLVENLPWRKELKSSGIPSLCSMELIDGYGWSILAQRF</sequence>
<evidence type="ECO:0000313" key="1">
    <source>
        <dbReference type="EMBL" id="MED6223785.1"/>
    </source>
</evidence>
<keyword evidence="2" id="KW-1185">Reference proteome</keyword>
<organism evidence="1 2">
    <name type="scientific">Stylosanthes scabra</name>
    <dbReference type="NCBI Taxonomy" id="79078"/>
    <lineage>
        <taxon>Eukaryota</taxon>
        <taxon>Viridiplantae</taxon>
        <taxon>Streptophyta</taxon>
        <taxon>Embryophyta</taxon>
        <taxon>Tracheophyta</taxon>
        <taxon>Spermatophyta</taxon>
        <taxon>Magnoliopsida</taxon>
        <taxon>eudicotyledons</taxon>
        <taxon>Gunneridae</taxon>
        <taxon>Pentapetalae</taxon>
        <taxon>rosids</taxon>
        <taxon>fabids</taxon>
        <taxon>Fabales</taxon>
        <taxon>Fabaceae</taxon>
        <taxon>Papilionoideae</taxon>
        <taxon>50 kb inversion clade</taxon>
        <taxon>dalbergioids sensu lato</taxon>
        <taxon>Dalbergieae</taxon>
        <taxon>Pterocarpus clade</taxon>
        <taxon>Stylosanthes</taxon>
    </lineage>
</organism>
<reference evidence="1 2" key="1">
    <citation type="journal article" date="2023" name="Plants (Basel)">
        <title>Bridging the Gap: Combining Genomics and Transcriptomics Approaches to Understand Stylosanthes scabra, an Orphan Legume from the Brazilian Caatinga.</title>
        <authorList>
            <person name="Ferreira-Neto J.R.C."/>
            <person name="da Silva M.D."/>
            <person name="Binneck E."/>
            <person name="de Melo N.F."/>
            <person name="da Silva R.H."/>
            <person name="de Melo A.L.T.M."/>
            <person name="Pandolfi V."/>
            <person name="Bustamante F.O."/>
            <person name="Brasileiro-Vidal A.C."/>
            <person name="Benko-Iseppon A.M."/>
        </authorList>
    </citation>
    <scope>NUCLEOTIDE SEQUENCE [LARGE SCALE GENOMIC DNA]</scope>
    <source>
        <tissue evidence="1">Leaves</tissue>
    </source>
</reference>
<proteinExistence type="predicted"/>
<dbReference type="Proteomes" id="UP001341840">
    <property type="component" value="Unassembled WGS sequence"/>
</dbReference>
<accession>A0ABU6ZP85</accession>
<comment type="caution">
    <text evidence="1">The sequence shown here is derived from an EMBL/GenBank/DDBJ whole genome shotgun (WGS) entry which is preliminary data.</text>
</comment>